<evidence type="ECO:0000313" key="2">
    <source>
        <dbReference type="EMBL" id="ORY33932.1"/>
    </source>
</evidence>
<dbReference type="AlphaFoldDB" id="A0A1Y2BGJ5"/>
<reference evidence="2 3" key="1">
    <citation type="submission" date="2016-08" db="EMBL/GenBank/DDBJ databases">
        <title>A Parts List for Fungal Cellulosomes Revealed by Comparative Genomics.</title>
        <authorList>
            <consortium name="DOE Joint Genome Institute"/>
            <person name="Haitjema C.H."/>
            <person name="Gilmore S.P."/>
            <person name="Henske J.K."/>
            <person name="Solomon K.V."/>
            <person name="De Groot R."/>
            <person name="Kuo A."/>
            <person name="Mondo S.J."/>
            <person name="Salamov A.A."/>
            <person name="Labutti K."/>
            <person name="Zhao Z."/>
            <person name="Chiniquy J."/>
            <person name="Barry K."/>
            <person name="Brewer H.M."/>
            <person name="Purvine S.O."/>
            <person name="Wright A.T."/>
            <person name="Boxma B."/>
            <person name="Van Alen T."/>
            <person name="Hackstein J.H."/>
            <person name="Baker S.E."/>
            <person name="Grigoriev I.V."/>
            <person name="O'Malley M.A."/>
        </authorList>
    </citation>
    <scope>NUCLEOTIDE SEQUENCE [LARGE SCALE GENOMIC DNA]</scope>
    <source>
        <strain evidence="2 3">G1</strain>
    </source>
</reference>
<dbReference type="PANTHER" id="PTHR45642:SF139">
    <property type="entry name" value="SGNH HYDROLASE-TYPE ESTERASE DOMAIN-CONTAINING PROTEIN"/>
    <property type="match status" value="1"/>
</dbReference>
<dbReference type="InterPro" id="IPR050592">
    <property type="entry name" value="GDSL_lipolytic_enzyme"/>
</dbReference>
<protein>
    <recommendedName>
        <fullName evidence="4">SGNH hydrolase</fullName>
    </recommendedName>
</protein>
<comment type="caution">
    <text evidence="2">The sequence shown here is derived from an EMBL/GenBank/DDBJ whole genome shotgun (WGS) entry which is preliminary data.</text>
</comment>
<evidence type="ECO:0000256" key="1">
    <source>
        <dbReference type="ARBA" id="ARBA00022729"/>
    </source>
</evidence>
<accession>A0A1Y2BGJ5</accession>
<name>A0A1Y2BGJ5_9FUNG</name>
<proteinExistence type="predicted"/>
<dbReference type="Proteomes" id="UP000193920">
    <property type="component" value="Unassembled WGS sequence"/>
</dbReference>
<evidence type="ECO:0008006" key="4">
    <source>
        <dbReference type="Google" id="ProtNLM"/>
    </source>
</evidence>
<keyword evidence="3" id="KW-1185">Reference proteome</keyword>
<evidence type="ECO:0000313" key="3">
    <source>
        <dbReference type="Proteomes" id="UP000193920"/>
    </source>
</evidence>
<organism evidence="2 3">
    <name type="scientific">Neocallimastix californiae</name>
    <dbReference type="NCBI Taxonomy" id="1754190"/>
    <lineage>
        <taxon>Eukaryota</taxon>
        <taxon>Fungi</taxon>
        <taxon>Fungi incertae sedis</taxon>
        <taxon>Chytridiomycota</taxon>
        <taxon>Chytridiomycota incertae sedis</taxon>
        <taxon>Neocallimastigomycetes</taxon>
        <taxon>Neocallimastigales</taxon>
        <taxon>Neocallimastigaceae</taxon>
        <taxon>Neocallimastix</taxon>
    </lineage>
</organism>
<keyword evidence="1" id="KW-0732">Signal</keyword>
<dbReference type="EMBL" id="MCOG01000158">
    <property type="protein sequence ID" value="ORY33932.1"/>
    <property type="molecule type" value="Genomic_DNA"/>
</dbReference>
<dbReference type="PANTHER" id="PTHR45642">
    <property type="entry name" value="GDSL ESTERASE/LIPASE EXL3"/>
    <property type="match status" value="1"/>
</dbReference>
<dbReference type="InterPro" id="IPR036514">
    <property type="entry name" value="SGNH_hydro_sf"/>
</dbReference>
<dbReference type="Gene3D" id="3.40.50.1110">
    <property type="entry name" value="SGNH hydrolase"/>
    <property type="match status" value="1"/>
</dbReference>
<dbReference type="OrthoDB" id="1600564at2759"/>
<sequence length="381" mass="45105">MNINNKYSLFTILVFTILFLKLNYASTRNISKNKRLLLHCKKICSNKNNNRKLKKFCKKCLPLDILHKNKSPENNKIFENNENFENNKISYYNILFENKNSSIIHLSNSTKFDYHKIENLIVFGDSNSSVGTNYTDMTYTGMNHSGGKNWPLYLKDFNKMKLWNYATPRAPIYEKLFNDSRDLKTQCDYFYENMSKGKKFYNTWNENNSIFAFWFGTIDIGFRNHNYKTVEELAKNFFNLIERMYDYGLRNILILGAPPLYRIPSHRSFTKCRDISDENCIKFLKNEVLTFNNEIMAKSNIFFNKHKDINLIYCSTVDIFENIISNCNKYKFKDCINTWRSNKKNNVNDYFWANSHLSDLANKILARDINELLSSLNKSTS</sequence>
<gene>
    <name evidence="2" type="ORF">LY90DRAFT_705055</name>
</gene>